<comment type="pathway">
    <text evidence="7">Quinol/quinone metabolism; 1,4-dihydroxy-2-naphthoate biosynthesis; 1,4-dihydroxy-2-naphthoate from chorismate: step 2/7.</text>
</comment>
<dbReference type="PANTHER" id="PTHR42916">
    <property type="entry name" value="2-SUCCINYL-5-ENOLPYRUVYL-6-HYDROXY-3-CYCLOHEXENE-1-CARBOXYLATE SYNTHASE"/>
    <property type="match status" value="1"/>
</dbReference>
<protein>
    <recommendedName>
        <fullName evidence="7">2-succinyl-5-enolpyruvyl-6-hydroxy-3-cyclohexene-1-carboxylate synthase</fullName>
        <shortName evidence="7">SEPHCHC synthase</shortName>
        <ecNumber evidence="7">2.2.1.9</ecNumber>
    </recommendedName>
    <alternativeName>
        <fullName evidence="7">Menaquinone biosynthesis protein MenD</fullName>
    </alternativeName>
</protein>
<dbReference type="Pfam" id="PF02775">
    <property type="entry name" value="TPP_enzyme_C"/>
    <property type="match status" value="1"/>
</dbReference>
<keyword evidence="4 7" id="KW-0460">Magnesium</keyword>
<keyword evidence="1 7" id="KW-0474">Menaquinone biosynthesis</keyword>
<reference evidence="12 13" key="1">
    <citation type="journal article" date="2019" name="Nat. Microbiol.">
        <title>Mediterranean grassland soil C-N compound turnover is dependent on rainfall and depth, and is mediated by genomically divergent microorganisms.</title>
        <authorList>
            <person name="Diamond S."/>
            <person name="Andeer P.F."/>
            <person name="Li Z."/>
            <person name="Crits-Christoph A."/>
            <person name="Burstein D."/>
            <person name="Anantharaman K."/>
            <person name="Lane K.R."/>
            <person name="Thomas B.C."/>
            <person name="Pan C."/>
            <person name="Northen T.R."/>
            <person name="Banfield J.F."/>
        </authorList>
    </citation>
    <scope>NUCLEOTIDE SEQUENCE [LARGE SCALE GENOMIC DNA]</scope>
    <source>
        <strain evidence="12">WS_4</strain>
    </source>
</reference>
<keyword evidence="2 7" id="KW-0808">Transferase</keyword>
<dbReference type="InterPro" id="IPR011766">
    <property type="entry name" value="TPP_enzyme_TPP-bd"/>
</dbReference>
<proteinExistence type="inferred from homology"/>
<evidence type="ECO:0000259" key="11">
    <source>
        <dbReference type="Pfam" id="PF16582"/>
    </source>
</evidence>
<dbReference type="Proteomes" id="UP000319829">
    <property type="component" value="Unassembled WGS sequence"/>
</dbReference>
<dbReference type="CDD" id="cd07037">
    <property type="entry name" value="TPP_PYR_MenD"/>
    <property type="match status" value="1"/>
</dbReference>
<keyword evidence="5 7" id="KW-0786">Thiamine pyrophosphate</keyword>
<dbReference type="InterPro" id="IPR032264">
    <property type="entry name" value="MenD_middle"/>
</dbReference>
<evidence type="ECO:0000256" key="6">
    <source>
        <dbReference type="ARBA" id="ARBA00023211"/>
    </source>
</evidence>
<evidence type="ECO:0000313" key="12">
    <source>
        <dbReference type="EMBL" id="TMQ52503.1"/>
    </source>
</evidence>
<comment type="similarity">
    <text evidence="7">Belongs to the TPP enzyme family. MenD subfamily.</text>
</comment>
<evidence type="ECO:0000256" key="7">
    <source>
        <dbReference type="HAMAP-Rule" id="MF_01659"/>
    </source>
</evidence>
<comment type="subunit">
    <text evidence="7">Homodimer.</text>
</comment>
<gene>
    <name evidence="7 12" type="primary">menD</name>
    <name evidence="12" type="ORF">E6K74_12015</name>
</gene>
<feature type="domain" description="Thiamine pyrophosphate enzyme N-terminal TPP-binding" evidence="10">
    <location>
        <begin position="42"/>
        <end position="155"/>
    </location>
</feature>
<evidence type="ECO:0000256" key="1">
    <source>
        <dbReference type="ARBA" id="ARBA00022428"/>
    </source>
</evidence>
<dbReference type="GO" id="GO:0030145">
    <property type="term" value="F:manganese ion binding"/>
    <property type="evidence" value="ECO:0007669"/>
    <property type="project" value="UniProtKB-UniRule"/>
</dbReference>
<dbReference type="InterPro" id="IPR012001">
    <property type="entry name" value="Thiamin_PyroP_enz_TPP-bd_dom"/>
</dbReference>
<dbReference type="CDD" id="cd02009">
    <property type="entry name" value="TPP_SHCHC_synthase"/>
    <property type="match status" value="1"/>
</dbReference>
<evidence type="ECO:0000256" key="2">
    <source>
        <dbReference type="ARBA" id="ARBA00022679"/>
    </source>
</evidence>
<name>A0A538SMA2_UNCEI</name>
<dbReference type="InterPro" id="IPR029035">
    <property type="entry name" value="DHS-like_NAD/FAD-binding_dom"/>
</dbReference>
<evidence type="ECO:0000256" key="3">
    <source>
        <dbReference type="ARBA" id="ARBA00022723"/>
    </source>
</evidence>
<dbReference type="EMBL" id="VBOU01000097">
    <property type="protein sequence ID" value="TMQ52503.1"/>
    <property type="molecule type" value="Genomic_DNA"/>
</dbReference>
<dbReference type="NCBIfam" id="TIGR00173">
    <property type="entry name" value="menD"/>
    <property type="match status" value="1"/>
</dbReference>
<sequence length="610" mass="64579">MPSRATEPVAPREGVRSADAAGPAAEPDDAARARSSIQLAWADRFAAGLHDAGVRDAVICPGSRSAPLALAFDRSPIATHVSLDERAAGFFGLGLAKASRRPVALVCTSGTAAANFFPAIVEANYARVPLIVATADRPPELRDTGAPQTIDQVKLFGSQVRWFAEVGAPEGSPAMLDYVTSLGTRAVAEAWRAPAGPVHLNFVFREPLLPEPDAVPSPPASAPGAQVVVEPHPPAQSTVERVAKTARGLKRGLIVCGPDDPPPEFTAAVTRLAQVTGYPILADPASQTRFGARPGEPVLGAYDAFLRSAPFAERHGPELVIQFGAALTSKAFHAYASRHAAARHVIVDPGAGWRSPARRAREVVTADPAAFAQALSEALDGAADPLPSWRGVFERAEHAARATIARHLEDARGFCEGKVFPVLLHALPESGTLYVGNSMAIRDLDSFVPEHPRRVRVLANRGANGIDGVVSSALGASAASDDPLLLVTGDLSFHHDLNALHMARGARARATIVIVHNDGGGIFSFLPAARHPAFERYFGTPHGLDFAPVAALYGIPYSSPRTWEELKVRARTSLQARATEVIEVRTERDGNRAWHQGVWDDVIRAVGSGA</sequence>
<evidence type="ECO:0000256" key="4">
    <source>
        <dbReference type="ARBA" id="ARBA00022842"/>
    </source>
</evidence>
<dbReference type="HAMAP" id="MF_01659">
    <property type="entry name" value="MenD"/>
    <property type="match status" value="1"/>
</dbReference>
<dbReference type="Gene3D" id="3.40.50.970">
    <property type="match status" value="2"/>
</dbReference>
<dbReference type="GO" id="GO:0070204">
    <property type="term" value="F:2-succinyl-5-enolpyruvyl-6-hydroxy-3-cyclohexene-1-carboxylic-acid synthase activity"/>
    <property type="evidence" value="ECO:0007669"/>
    <property type="project" value="UniProtKB-UniRule"/>
</dbReference>
<dbReference type="GO" id="GO:0030976">
    <property type="term" value="F:thiamine pyrophosphate binding"/>
    <property type="evidence" value="ECO:0007669"/>
    <property type="project" value="UniProtKB-UniRule"/>
</dbReference>
<dbReference type="SUPFAM" id="SSF52467">
    <property type="entry name" value="DHS-like NAD/FAD-binding domain"/>
    <property type="match status" value="1"/>
</dbReference>
<dbReference type="UniPathway" id="UPA01057">
    <property type="reaction ID" value="UER00164"/>
</dbReference>
<dbReference type="Pfam" id="PF02776">
    <property type="entry name" value="TPP_enzyme_N"/>
    <property type="match status" value="1"/>
</dbReference>
<dbReference type="PIRSF" id="PIRSF004983">
    <property type="entry name" value="MenD"/>
    <property type="match status" value="1"/>
</dbReference>
<dbReference type="SUPFAM" id="SSF52518">
    <property type="entry name" value="Thiamin diphosphate-binding fold (THDP-binding)"/>
    <property type="match status" value="2"/>
</dbReference>
<dbReference type="GO" id="GO:0000287">
    <property type="term" value="F:magnesium ion binding"/>
    <property type="evidence" value="ECO:0007669"/>
    <property type="project" value="UniProtKB-UniRule"/>
</dbReference>
<evidence type="ECO:0000259" key="10">
    <source>
        <dbReference type="Pfam" id="PF02776"/>
    </source>
</evidence>
<evidence type="ECO:0000259" key="9">
    <source>
        <dbReference type="Pfam" id="PF02775"/>
    </source>
</evidence>
<dbReference type="AlphaFoldDB" id="A0A538SMA2"/>
<comment type="pathway">
    <text evidence="7">Quinol/quinone metabolism; menaquinone biosynthesis.</text>
</comment>
<feature type="region of interest" description="Disordered" evidence="8">
    <location>
        <begin position="1"/>
        <end position="29"/>
    </location>
</feature>
<comment type="catalytic activity">
    <reaction evidence="7">
        <text>isochorismate + 2-oxoglutarate + H(+) = 5-enolpyruvoyl-6-hydroxy-2-succinyl-cyclohex-3-ene-1-carboxylate + CO2</text>
        <dbReference type="Rhea" id="RHEA:25593"/>
        <dbReference type="ChEBI" id="CHEBI:15378"/>
        <dbReference type="ChEBI" id="CHEBI:16526"/>
        <dbReference type="ChEBI" id="CHEBI:16810"/>
        <dbReference type="ChEBI" id="CHEBI:29780"/>
        <dbReference type="ChEBI" id="CHEBI:58818"/>
        <dbReference type="EC" id="2.2.1.9"/>
    </reaction>
</comment>
<accession>A0A538SMA2</accession>
<dbReference type="InterPro" id="IPR004433">
    <property type="entry name" value="MenaQ_synth_MenD"/>
</dbReference>
<feature type="domain" description="Menaquinone biosynthesis protein MenD middle" evidence="11">
    <location>
        <begin position="250"/>
        <end position="435"/>
    </location>
</feature>
<dbReference type="Pfam" id="PF16582">
    <property type="entry name" value="TPP_enzyme_M_2"/>
    <property type="match status" value="1"/>
</dbReference>
<evidence type="ECO:0000313" key="13">
    <source>
        <dbReference type="Proteomes" id="UP000319829"/>
    </source>
</evidence>
<comment type="cofactor">
    <cofactor evidence="7">
        <name>Mg(2+)</name>
        <dbReference type="ChEBI" id="CHEBI:18420"/>
    </cofactor>
    <cofactor evidence="7">
        <name>Mn(2+)</name>
        <dbReference type="ChEBI" id="CHEBI:29035"/>
    </cofactor>
</comment>
<comment type="function">
    <text evidence="7">Catalyzes the thiamine diphosphate-dependent decarboxylation of 2-oxoglutarate and the subsequent addition of the resulting succinic semialdehyde-thiamine pyrophosphate anion to isochorismate to yield 2-succinyl-5-enolpyruvyl-6-hydroxy-3-cyclohexene-1-carboxylate (SEPHCHC).</text>
</comment>
<comment type="caution">
    <text evidence="12">The sequence shown here is derived from an EMBL/GenBank/DDBJ whole genome shotgun (WGS) entry which is preliminary data.</text>
</comment>
<dbReference type="UniPathway" id="UPA00079"/>
<evidence type="ECO:0000256" key="8">
    <source>
        <dbReference type="SAM" id="MobiDB-lite"/>
    </source>
</evidence>
<dbReference type="GO" id="GO:0009234">
    <property type="term" value="P:menaquinone biosynthetic process"/>
    <property type="evidence" value="ECO:0007669"/>
    <property type="project" value="UniProtKB-UniRule"/>
</dbReference>
<comment type="cofactor">
    <cofactor evidence="7">
        <name>thiamine diphosphate</name>
        <dbReference type="ChEBI" id="CHEBI:58937"/>
    </cofactor>
    <text evidence="7">Binds 1 thiamine pyrophosphate per subunit.</text>
</comment>
<keyword evidence="6 7" id="KW-0464">Manganese</keyword>
<dbReference type="InterPro" id="IPR029061">
    <property type="entry name" value="THDP-binding"/>
</dbReference>
<dbReference type="PANTHER" id="PTHR42916:SF1">
    <property type="entry name" value="PROTEIN PHYLLO, CHLOROPLASTIC"/>
    <property type="match status" value="1"/>
</dbReference>
<feature type="domain" description="Thiamine pyrophosphate enzyme TPP-binding" evidence="9">
    <location>
        <begin position="469"/>
        <end position="583"/>
    </location>
</feature>
<organism evidence="12 13">
    <name type="scientific">Eiseniibacteriota bacterium</name>
    <dbReference type="NCBI Taxonomy" id="2212470"/>
    <lineage>
        <taxon>Bacteria</taxon>
        <taxon>Candidatus Eiseniibacteriota</taxon>
    </lineage>
</organism>
<keyword evidence="3 7" id="KW-0479">Metal-binding</keyword>
<dbReference type="EC" id="2.2.1.9" evidence="7"/>
<dbReference type="Gene3D" id="3.40.50.1220">
    <property type="entry name" value="TPP-binding domain"/>
    <property type="match status" value="1"/>
</dbReference>
<evidence type="ECO:0000256" key="5">
    <source>
        <dbReference type="ARBA" id="ARBA00023052"/>
    </source>
</evidence>